<dbReference type="SUPFAM" id="SSF140990">
    <property type="entry name" value="FtsH protease domain-like"/>
    <property type="match status" value="1"/>
</dbReference>
<organism evidence="1 2">
    <name type="scientific">Sesamum angolense</name>
    <dbReference type="NCBI Taxonomy" id="2727404"/>
    <lineage>
        <taxon>Eukaryota</taxon>
        <taxon>Viridiplantae</taxon>
        <taxon>Streptophyta</taxon>
        <taxon>Embryophyta</taxon>
        <taxon>Tracheophyta</taxon>
        <taxon>Spermatophyta</taxon>
        <taxon>Magnoliopsida</taxon>
        <taxon>eudicotyledons</taxon>
        <taxon>Gunneridae</taxon>
        <taxon>Pentapetalae</taxon>
        <taxon>asterids</taxon>
        <taxon>lamiids</taxon>
        <taxon>Lamiales</taxon>
        <taxon>Pedaliaceae</taxon>
        <taxon>Sesamum</taxon>
    </lineage>
</organism>
<sequence length="378" mass="42183">MKMYISSVQGVSSVPAIQIQKHPVWAAGLREGEAVIRRRRALRRVDRELEKGNYRAALSLVKQLQAHPAGLLRGFGAAAAKVPGTIPSLDESKLTREIEISSLQLVVDAILDSVKCSLEFQLQEEEIEVTLQDVGETLNAESNDSVHEDHLMCMNHEAGHFLVGYMLGVLPRRYKIPSVEDLLQDKFAGGNVEFVGFEFLRDVYGATMSNGSLPNRSLVKRFLILTFKESFFNLFNLGSIGANLKEIFMRILGGLAAEHLIFGYSELLHSDVEKVSLNFLFVSTPHSAGCFTTSLTGGLPNLRQLDRVHKWLNFTETKVESEIRRAAEAAVTILYSHSEARSRLAETMALGRSVGFCIETIERTLDFKNMSKLLQLRK</sequence>
<comment type="caution">
    <text evidence="1">The sequence shown here is derived from an EMBL/GenBank/DDBJ whole genome shotgun (WGS) entry which is preliminary data.</text>
</comment>
<evidence type="ECO:0000313" key="1">
    <source>
        <dbReference type="EMBL" id="KAK4391814.1"/>
    </source>
</evidence>
<dbReference type="GO" id="GO:0004176">
    <property type="term" value="F:ATP-dependent peptidase activity"/>
    <property type="evidence" value="ECO:0007669"/>
    <property type="project" value="InterPro"/>
</dbReference>
<gene>
    <name evidence="1" type="ORF">Sango_1959200</name>
</gene>
<keyword evidence="2" id="KW-1185">Reference proteome</keyword>
<reference evidence="1" key="1">
    <citation type="submission" date="2020-06" db="EMBL/GenBank/DDBJ databases">
        <authorList>
            <person name="Li T."/>
            <person name="Hu X."/>
            <person name="Zhang T."/>
            <person name="Song X."/>
            <person name="Zhang H."/>
            <person name="Dai N."/>
            <person name="Sheng W."/>
            <person name="Hou X."/>
            <person name="Wei L."/>
        </authorList>
    </citation>
    <scope>NUCLEOTIDE SEQUENCE</scope>
    <source>
        <strain evidence="1">K16</strain>
        <tissue evidence="1">Leaf</tissue>
    </source>
</reference>
<proteinExistence type="predicted"/>
<dbReference type="PANTHER" id="PTHR33471:SF4">
    <property type="entry name" value="T22H22.11 PROTEIN"/>
    <property type="match status" value="1"/>
</dbReference>
<name>A0AAE1WEJ6_9LAMI</name>
<protein>
    <submittedName>
        <fullName evidence="1">Uncharacterized protein</fullName>
    </submittedName>
</protein>
<reference evidence="1" key="2">
    <citation type="journal article" date="2024" name="Plant">
        <title>Genomic evolution and insights into agronomic trait innovations of Sesamum species.</title>
        <authorList>
            <person name="Miao H."/>
            <person name="Wang L."/>
            <person name="Qu L."/>
            <person name="Liu H."/>
            <person name="Sun Y."/>
            <person name="Le M."/>
            <person name="Wang Q."/>
            <person name="Wei S."/>
            <person name="Zheng Y."/>
            <person name="Lin W."/>
            <person name="Duan Y."/>
            <person name="Cao H."/>
            <person name="Xiong S."/>
            <person name="Wang X."/>
            <person name="Wei L."/>
            <person name="Li C."/>
            <person name="Ma Q."/>
            <person name="Ju M."/>
            <person name="Zhao R."/>
            <person name="Li G."/>
            <person name="Mu C."/>
            <person name="Tian Q."/>
            <person name="Mei H."/>
            <person name="Zhang T."/>
            <person name="Gao T."/>
            <person name="Zhang H."/>
        </authorList>
    </citation>
    <scope>NUCLEOTIDE SEQUENCE</scope>
    <source>
        <strain evidence="1">K16</strain>
    </source>
</reference>
<dbReference type="Proteomes" id="UP001289374">
    <property type="component" value="Unassembled WGS sequence"/>
</dbReference>
<dbReference type="InterPro" id="IPR037219">
    <property type="entry name" value="Peptidase_M41-like"/>
</dbReference>
<accession>A0AAE1WEJ6</accession>
<dbReference type="EMBL" id="JACGWL010000011">
    <property type="protein sequence ID" value="KAK4391814.1"/>
    <property type="molecule type" value="Genomic_DNA"/>
</dbReference>
<dbReference type="AlphaFoldDB" id="A0AAE1WEJ6"/>
<dbReference type="GO" id="GO:0005524">
    <property type="term" value="F:ATP binding"/>
    <property type="evidence" value="ECO:0007669"/>
    <property type="project" value="InterPro"/>
</dbReference>
<dbReference type="GO" id="GO:0004222">
    <property type="term" value="F:metalloendopeptidase activity"/>
    <property type="evidence" value="ECO:0007669"/>
    <property type="project" value="InterPro"/>
</dbReference>
<evidence type="ECO:0000313" key="2">
    <source>
        <dbReference type="Proteomes" id="UP001289374"/>
    </source>
</evidence>
<dbReference type="PANTHER" id="PTHR33471">
    <property type="entry name" value="ATP-DEPENDENT ZINC METALLOPROTEASE-RELATED"/>
    <property type="match status" value="1"/>
</dbReference>
<dbReference type="GO" id="GO:0006508">
    <property type="term" value="P:proteolysis"/>
    <property type="evidence" value="ECO:0007669"/>
    <property type="project" value="InterPro"/>
</dbReference>